<accession>A0ABV8X297</accession>
<evidence type="ECO:0000313" key="3">
    <source>
        <dbReference type="Proteomes" id="UP001595817"/>
    </source>
</evidence>
<gene>
    <name evidence="2" type="ORF">ACFOZY_01505</name>
</gene>
<sequence length="53" mass="6055">MEFLLSLLVGVIFVGLVSLIVFRAIRTKRLPENNYTPFDDITEGRVDSDENKL</sequence>
<reference evidence="3" key="1">
    <citation type="journal article" date="2019" name="Int. J. Syst. Evol. Microbiol.">
        <title>The Global Catalogue of Microorganisms (GCM) 10K type strain sequencing project: providing services to taxonomists for standard genome sequencing and annotation.</title>
        <authorList>
            <consortium name="The Broad Institute Genomics Platform"/>
            <consortium name="The Broad Institute Genome Sequencing Center for Infectious Disease"/>
            <person name="Wu L."/>
            <person name="Ma J."/>
        </authorList>
    </citation>
    <scope>NUCLEOTIDE SEQUENCE [LARGE SCALE GENOMIC DNA]</scope>
    <source>
        <strain evidence="3">CCUG 59778</strain>
    </source>
</reference>
<keyword evidence="3" id="KW-1185">Reference proteome</keyword>
<proteinExistence type="predicted"/>
<evidence type="ECO:0000256" key="1">
    <source>
        <dbReference type="SAM" id="Phobius"/>
    </source>
</evidence>
<dbReference type="Proteomes" id="UP001595817">
    <property type="component" value="Unassembled WGS sequence"/>
</dbReference>
<comment type="caution">
    <text evidence="2">The sequence shown here is derived from an EMBL/GenBank/DDBJ whole genome shotgun (WGS) entry which is preliminary data.</text>
</comment>
<keyword evidence="1" id="KW-0472">Membrane</keyword>
<feature type="transmembrane region" description="Helical" evidence="1">
    <location>
        <begin position="6"/>
        <end position="25"/>
    </location>
</feature>
<name>A0ABV8X297_9LACT</name>
<dbReference type="RefSeq" id="WP_378151507.1">
    <property type="nucleotide sequence ID" value="NZ_JBHSEC010000001.1"/>
</dbReference>
<keyword evidence="1" id="KW-1133">Transmembrane helix</keyword>
<dbReference type="EMBL" id="JBHSEC010000001">
    <property type="protein sequence ID" value="MFC4409105.1"/>
    <property type="molecule type" value="Genomic_DNA"/>
</dbReference>
<organism evidence="2 3">
    <name type="scientific">Chungangia koreensis</name>
    <dbReference type="NCBI Taxonomy" id="752657"/>
    <lineage>
        <taxon>Bacteria</taxon>
        <taxon>Bacillati</taxon>
        <taxon>Bacillota</taxon>
        <taxon>Bacilli</taxon>
        <taxon>Lactobacillales</taxon>
        <taxon>Chungangia</taxon>
    </lineage>
</organism>
<evidence type="ECO:0008006" key="4">
    <source>
        <dbReference type="Google" id="ProtNLM"/>
    </source>
</evidence>
<protein>
    <recommendedName>
        <fullName evidence="4">DUF3951 domain-containing protein</fullName>
    </recommendedName>
</protein>
<keyword evidence="1" id="KW-0812">Transmembrane</keyword>
<evidence type="ECO:0000313" key="2">
    <source>
        <dbReference type="EMBL" id="MFC4409105.1"/>
    </source>
</evidence>